<protein>
    <recommendedName>
        <fullName evidence="7">DNA-directed RNA polymerase subunit</fullName>
    </recommendedName>
</protein>
<dbReference type="EMBL" id="JAFEKC020000019">
    <property type="protein sequence ID" value="KAK0509281.1"/>
    <property type="molecule type" value="Genomic_DNA"/>
</dbReference>
<dbReference type="PANTHER" id="PTHR12709">
    <property type="entry name" value="DNA-DIRECTED RNA POLYMERASE II, III"/>
    <property type="match status" value="1"/>
</dbReference>
<comment type="similarity">
    <text evidence="2">Belongs to the eukaryotic RPA43 RNA polymerase subunit family.</text>
</comment>
<dbReference type="Pfam" id="PF17875">
    <property type="entry name" value="RPA43_OB"/>
    <property type="match status" value="1"/>
</dbReference>
<evidence type="ECO:0000256" key="4">
    <source>
        <dbReference type="ARBA" id="ARBA00022553"/>
    </source>
</evidence>
<feature type="domain" description="RPA43 OB" evidence="9">
    <location>
        <begin position="161"/>
        <end position="286"/>
    </location>
</feature>
<accession>A0AA39QVN7</accession>
<organism evidence="10 11">
    <name type="scientific">Cladonia borealis</name>
    <dbReference type="NCBI Taxonomy" id="184061"/>
    <lineage>
        <taxon>Eukaryota</taxon>
        <taxon>Fungi</taxon>
        <taxon>Dikarya</taxon>
        <taxon>Ascomycota</taxon>
        <taxon>Pezizomycotina</taxon>
        <taxon>Lecanoromycetes</taxon>
        <taxon>OSLEUM clade</taxon>
        <taxon>Lecanoromycetidae</taxon>
        <taxon>Lecanorales</taxon>
        <taxon>Lecanorineae</taxon>
        <taxon>Cladoniaceae</taxon>
        <taxon>Cladonia</taxon>
    </lineage>
</organism>
<feature type="region of interest" description="Disordered" evidence="8">
    <location>
        <begin position="213"/>
        <end position="251"/>
    </location>
</feature>
<gene>
    <name evidence="10" type="ORF">JMJ35_008652</name>
</gene>
<evidence type="ECO:0000313" key="10">
    <source>
        <dbReference type="EMBL" id="KAK0509281.1"/>
    </source>
</evidence>
<comment type="subcellular location">
    <subcellularLocation>
        <location evidence="1">Nucleus</location>
        <location evidence="1">Nucleolus</location>
    </subcellularLocation>
</comment>
<evidence type="ECO:0000256" key="2">
    <source>
        <dbReference type="ARBA" id="ARBA00005930"/>
    </source>
</evidence>
<evidence type="ECO:0000256" key="5">
    <source>
        <dbReference type="ARBA" id="ARBA00023163"/>
    </source>
</evidence>
<reference evidence="10" key="1">
    <citation type="submission" date="2023-03" db="EMBL/GenBank/DDBJ databases">
        <title>Complete genome of Cladonia borealis.</title>
        <authorList>
            <person name="Park H."/>
        </authorList>
    </citation>
    <scope>NUCLEOTIDE SEQUENCE</scope>
    <source>
        <strain evidence="10">ANT050790</strain>
    </source>
</reference>
<keyword evidence="6 7" id="KW-0539">Nucleus</keyword>
<feature type="region of interest" description="Disordered" evidence="8">
    <location>
        <begin position="1"/>
        <end position="62"/>
    </location>
</feature>
<dbReference type="InterPro" id="IPR041178">
    <property type="entry name" value="RPA43_OB"/>
</dbReference>
<comment type="caution">
    <text evidence="10">The sequence shown here is derived from an EMBL/GenBank/DDBJ whole genome shotgun (WGS) entry which is preliminary data.</text>
</comment>
<dbReference type="GO" id="GO:0005736">
    <property type="term" value="C:RNA polymerase I complex"/>
    <property type="evidence" value="ECO:0007669"/>
    <property type="project" value="TreeGrafter"/>
</dbReference>
<evidence type="ECO:0000256" key="1">
    <source>
        <dbReference type="ARBA" id="ARBA00004604"/>
    </source>
</evidence>
<evidence type="ECO:0000259" key="9">
    <source>
        <dbReference type="Pfam" id="PF17875"/>
    </source>
</evidence>
<dbReference type="AlphaFoldDB" id="A0AA39QVN7"/>
<dbReference type="FunFam" id="3.30.1490.120:FF:000004">
    <property type="entry name" value="RNA polymerase I subunit Rpa43"/>
    <property type="match status" value="1"/>
</dbReference>
<dbReference type="GO" id="GO:0006362">
    <property type="term" value="P:transcription elongation by RNA polymerase I"/>
    <property type="evidence" value="ECO:0007669"/>
    <property type="project" value="UniProtKB-ARBA"/>
</dbReference>
<keyword evidence="4" id="KW-0597">Phosphoprotein</keyword>
<keyword evidence="3 7" id="KW-0240">DNA-directed RNA polymerase</keyword>
<dbReference type="Gene3D" id="2.40.50.1060">
    <property type="match status" value="1"/>
</dbReference>
<dbReference type="Gene3D" id="3.30.1490.120">
    <property type="entry name" value="RNA polymerase Rpb7-like, N-terminal domain"/>
    <property type="match status" value="1"/>
</dbReference>
<feature type="compositionally biased region" description="Acidic residues" evidence="8">
    <location>
        <begin position="222"/>
        <end position="241"/>
    </location>
</feature>
<evidence type="ECO:0000256" key="6">
    <source>
        <dbReference type="ARBA" id="ARBA00023242"/>
    </source>
</evidence>
<dbReference type="Proteomes" id="UP001166286">
    <property type="component" value="Unassembled WGS sequence"/>
</dbReference>
<keyword evidence="5 7" id="KW-0804">Transcription</keyword>
<sequence length="346" mass="39272">MSMDIDSPQLLKPKKHKKSKDKDLERSEKKRKRHTSDEPAAASPKKPKNKHRSKSSIAKEAAVISPERSIDSPFYEQTYSLYLPLPPISQRHALQGLCAEHLSPLILTYYPPFHGVIISYSHPRLSTDPDAEESKPAYAKSIDEYAPSFIWLTAEFLVFKPTKGTLIEGYVNLQNESNLGLVCWNFFNASIGRKRLPKGWKWIAGGLKPTTRRKLKKAAESAETDSEEDETDEKEAEDTPEDTQGYFQDENGQKVEGVVRFTVKDVETSRSMDRDTSFLSLEGTMLNDEEERDLQEQEAMRIPERRRRQVNGISEPRNAMSGALMNGHDGAMDIDSTPSVKHRAKY</sequence>
<keyword evidence="11" id="KW-1185">Reference proteome</keyword>
<dbReference type="InterPro" id="IPR045113">
    <property type="entry name" value="Rpb7-like"/>
</dbReference>
<evidence type="ECO:0000256" key="3">
    <source>
        <dbReference type="ARBA" id="ARBA00022478"/>
    </source>
</evidence>
<comment type="function">
    <text evidence="7">DNA-dependent RNA polymerase which catalyzes the transcription of DNA into RNA using the four ribonucleoside triphosphates as substrates.</text>
</comment>
<dbReference type="InterPro" id="IPR036898">
    <property type="entry name" value="RNA_pol_Rpb7-like_N_sf"/>
</dbReference>
<dbReference type="GO" id="GO:0006361">
    <property type="term" value="P:transcription initiation at RNA polymerase I promoter"/>
    <property type="evidence" value="ECO:0007669"/>
    <property type="project" value="UniProtKB-ARBA"/>
</dbReference>
<feature type="compositionally biased region" description="Basic residues" evidence="8">
    <location>
        <begin position="45"/>
        <end position="54"/>
    </location>
</feature>
<proteinExistence type="inferred from homology"/>
<evidence type="ECO:0000256" key="7">
    <source>
        <dbReference type="RuleBase" id="RU369086"/>
    </source>
</evidence>
<name>A0AA39QVN7_9LECA</name>
<dbReference type="PANTHER" id="PTHR12709:SF5">
    <property type="entry name" value="DNA-DIRECTED RNA POLYMERASE I SUBUNIT RPA43"/>
    <property type="match status" value="1"/>
</dbReference>
<feature type="region of interest" description="Disordered" evidence="8">
    <location>
        <begin position="303"/>
        <end position="346"/>
    </location>
</feature>
<evidence type="ECO:0000313" key="11">
    <source>
        <dbReference type="Proteomes" id="UP001166286"/>
    </source>
</evidence>
<evidence type="ECO:0000256" key="8">
    <source>
        <dbReference type="SAM" id="MobiDB-lite"/>
    </source>
</evidence>